<evidence type="ECO:0000256" key="6">
    <source>
        <dbReference type="ARBA" id="ARBA00023288"/>
    </source>
</evidence>
<dbReference type="NCBIfam" id="NF047847">
    <property type="entry name" value="SS_mature_LptM"/>
    <property type="match status" value="1"/>
</dbReference>
<evidence type="ECO:0000256" key="2">
    <source>
        <dbReference type="ARBA" id="ARBA00022729"/>
    </source>
</evidence>
<organism evidence="8 9">
    <name type="scientific">Pelomonas baiyunensis</name>
    <dbReference type="NCBI Taxonomy" id="3299026"/>
    <lineage>
        <taxon>Bacteria</taxon>
        <taxon>Pseudomonadati</taxon>
        <taxon>Pseudomonadota</taxon>
        <taxon>Betaproteobacteria</taxon>
        <taxon>Burkholderiales</taxon>
        <taxon>Sphaerotilaceae</taxon>
        <taxon>Roseateles</taxon>
    </lineage>
</organism>
<feature type="signal peptide" evidence="7">
    <location>
        <begin position="1"/>
        <end position="23"/>
    </location>
</feature>
<keyword evidence="9" id="KW-1185">Reference proteome</keyword>
<evidence type="ECO:0000313" key="8">
    <source>
        <dbReference type="EMBL" id="MFG6465383.1"/>
    </source>
</evidence>
<evidence type="ECO:0000256" key="1">
    <source>
        <dbReference type="ARBA" id="ARBA00004459"/>
    </source>
</evidence>
<keyword evidence="5" id="KW-0998">Cell outer membrane</keyword>
<evidence type="ECO:0000256" key="3">
    <source>
        <dbReference type="ARBA" id="ARBA00023136"/>
    </source>
</evidence>
<proteinExistence type="predicted"/>
<accession>A0ABW7GTT3</accession>
<evidence type="ECO:0000256" key="7">
    <source>
        <dbReference type="SAM" id="SignalP"/>
    </source>
</evidence>
<evidence type="ECO:0000313" key="9">
    <source>
        <dbReference type="Proteomes" id="UP001606303"/>
    </source>
</evidence>
<dbReference type="Pfam" id="PF13627">
    <property type="entry name" value="LptM_cons"/>
    <property type="match status" value="1"/>
</dbReference>
<evidence type="ECO:0000256" key="4">
    <source>
        <dbReference type="ARBA" id="ARBA00023139"/>
    </source>
</evidence>
<gene>
    <name evidence="8" type="ORF">ACG01O_02050</name>
</gene>
<feature type="chain" id="PRO_5045341064" evidence="7">
    <location>
        <begin position="24"/>
        <end position="53"/>
    </location>
</feature>
<keyword evidence="2 7" id="KW-0732">Signal</keyword>
<dbReference type="Proteomes" id="UP001606303">
    <property type="component" value="Unassembled WGS sequence"/>
</dbReference>
<evidence type="ECO:0000256" key="5">
    <source>
        <dbReference type="ARBA" id="ARBA00023237"/>
    </source>
</evidence>
<comment type="subcellular location">
    <subcellularLocation>
        <location evidence="1">Cell outer membrane</location>
        <topology evidence="1">Lipid-anchor</topology>
    </subcellularLocation>
</comment>
<keyword evidence="6 8" id="KW-0449">Lipoprotein</keyword>
<dbReference type="RefSeq" id="WP_394380796.1">
    <property type="nucleotide sequence ID" value="NZ_JBIGIB010000001.1"/>
</dbReference>
<dbReference type="EMBL" id="JBIGIB010000001">
    <property type="protein sequence ID" value="MFG6465383.1"/>
    <property type="molecule type" value="Genomic_DNA"/>
</dbReference>
<name>A0ABW7GTT3_9BURK</name>
<reference evidence="8 9" key="1">
    <citation type="submission" date="2024-08" db="EMBL/GenBank/DDBJ databases">
        <authorList>
            <person name="Lu H."/>
        </authorList>
    </citation>
    <scope>NUCLEOTIDE SEQUENCE [LARGE SCALE GENOMIC DNA]</scope>
    <source>
        <strain evidence="8 9">BYS87W</strain>
    </source>
</reference>
<keyword evidence="4" id="KW-0564">Palmitate</keyword>
<dbReference type="PROSITE" id="PS51257">
    <property type="entry name" value="PROKAR_LIPOPROTEIN"/>
    <property type="match status" value="1"/>
</dbReference>
<comment type="caution">
    <text evidence="8">The sequence shown here is derived from an EMBL/GenBank/DDBJ whole genome shotgun (WGS) entry which is preliminary data.</text>
</comment>
<dbReference type="InterPro" id="IPR032831">
    <property type="entry name" value="LptM_cons"/>
</dbReference>
<sequence>MKKNAVSVGGCLAALSITLAALAGCGQKGPLTLPKPSAAASAPAAPAASSTAR</sequence>
<protein>
    <submittedName>
        <fullName evidence="8">Lipoprotein</fullName>
    </submittedName>
</protein>
<keyword evidence="3" id="KW-0472">Membrane</keyword>